<gene>
    <name evidence="1" type="ORF">BofuT4_uP077830.1</name>
</gene>
<protein>
    <submittedName>
        <fullName evidence="1">Uncharacterized protein</fullName>
    </submittedName>
</protein>
<dbReference type="EMBL" id="FQ790343">
    <property type="protein sequence ID" value="CCD52490.1"/>
    <property type="molecule type" value="Genomic_DNA"/>
</dbReference>
<evidence type="ECO:0000313" key="2">
    <source>
        <dbReference type="Proteomes" id="UP000008177"/>
    </source>
</evidence>
<name>G2YLJ2_BOTF4</name>
<evidence type="ECO:0000313" key="1">
    <source>
        <dbReference type="EMBL" id="CCD52490.1"/>
    </source>
</evidence>
<accession>G2YLJ2</accession>
<dbReference type="Proteomes" id="UP000008177">
    <property type="component" value="Unplaced contigs"/>
</dbReference>
<reference evidence="2" key="1">
    <citation type="journal article" date="2011" name="PLoS Genet.">
        <title>Genomic analysis of the necrotrophic fungal pathogens Sclerotinia sclerotiorum and Botrytis cinerea.</title>
        <authorList>
            <person name="Amselem J."/>
            <person name="Cuomo C.A."/>
            <person name="van Kan J.A."/>
            <person name="Viaud M."/>
            <person name="Benito E.P."/>
            <person name="Couloux A."/>
            <person name="Coutinho P.M."/>
            <person name="de Vries R.P."/>
            <person name="Dyer P.S."/>
            <person name="Fillinger S."/>
            <person name="Fournier E."/>
            <person name="Gout L."/>
            <person name="Hahn M."/>
            <person name="Kohn L."/>
            <person name="Lapalu N."/>
            <person name="Plummer K.M."/>
            <person name="Pradier J.M."/>
            <person name="Quevillon E."/>
            <person name="Sharon A."/>
            <person name="Simon A."/>
            <person name="ten Have A."/>
            <person name="Tudzynski B."/>
            <person name="Tudzynski P."/>
            <person name="Wincker P."/>
            <person name="Andrew M."/>
            <person name="Anthouard V."/>
            <person name="Beever R.E."/>
            <person name="Beffa R."/>
            <person name="Benoit I."/>
            <person name="Bouzid O."/>
            <person name="Brault B."/>
            <person name="Chen Z."/>
            <person name="Choquer M."/>
            <person name="Collemare J."/>
            <person name="Cotton P."/>
            <person name="Danchin E.G."/>
            <person name="Da Silva C."/>
            <person name="Gautier A."/>
            <person name="Giraud C."/>
            <person name="Giraud T."/>
            <person name="Gonzalez C."/>
            <person name="Grossetete S."/>
            <person name="Guldener U."/>
            <person name="Henrissat B."/>
            <person name="Howlett B.J."/>
            <person name="Kodira C."/>
            <person name="Kretschmer M."/>
            <person name="Lappartient A."/>
            <person name="Leroch M."/>
            <person name="Levis C."/>
            <person name="Mauceli E."/>
            <person name="Neuveglise C."/>
            <person name="Oeser B."/>
            <person name="Pearson M."/>
            <person name="Poulain J."/>
            <person name="Poussereau N."/>
            <person name="Quesneville H."/>
            <person name="Rascle C."/>
            <person name="Schumacher J."/>
            <person name="Segurens B."/>
            <person name="Sexton A."/>
            <person name="Silva E."/>
            <person name="Sirven C."/>
            <person name="Soanes D.M."/>
            <person name="Talbot N.J."/>
            <person name="Templeton M."/>
            <person name="Yandava C."/>
            <person name="Yarden O."/>
            <person name="Zeng Q."/>
            <person name="Rollins J.A."/>
            <person name="Lebrun M.H."/>
            <person name="Dickman M."/>
        </authorList>
    </citation>
    <scope>NUCLEOTIDE SEQUENCE [LARGE SCALE GENOMIC DNA]</scope>
    <source>
        <strain evidence="2">T4</strain>
    </source>
</reference>
<proteinExistence type="predicted"/>
<organism evidence="1 2">
    <name type="scientific">Botryotinia fuckeliana (strain T4)</name>
    <name type="common">Noble rot fungus</name>
    <name type="synonym">Botrytis cinerea</name>
    <dbReference type="NCBI Taxonomy" id="999810"/>
    <lineage>
        <taxon>Eukaryota</taxon>
        <taxon>Fungi</taxon>
        <taxon>Dikarya</taxon>
        <taxon>Ascomycota</taxon>
        <taxon>Pezizomycotina</taxon>
        <taxon>Leotiomycetes</taxon>
        <taxon>Helotiales</taxon>
        <taxon>Sclerotiniaceae</taxon>
        <taxon>Botrytis</taxon>
    </lineage>
</organism>
<sequence length="89" mass="10824">METREMIRADGWKIPWNCMVFNLNNGTVKYVNDYLYTRRKPKFTSNFAAVEKDPRYSSETFRDISFENRYSESININHDVEEWRSVWTK</sequence>
<dbReference type="HOGENOM" id="CLU_2454477_0_0_1"/>
<dbReference type="AlphaFoldDB" id="G2YLJ2"/>
<dbReference type="InParanoid" id="G2YLJ2"/>